<protein>
    <submittedName>
        <fullName evidence="1">Uncharacterized protein</fullName>
    </submittedName>
</protein>
<proteinExistence type="predicted"/>
<organism evidence="1">
    <name type="scientific">marine sediment metagenome</name>
    <dbReference type="NCBI Taxonomy" id="412755"/>
    <lineage>
        <taxon>unclassified sequences</taxon>
        <taxon>metagenomes</taxon>
        <taxon>ecological metagenomes</taxon>
    </lineage>
</organism>
<dbReference type="AlphaFoldDB" id="A0A0F9T6N3"/>
<gene>
    <name evidence="1" type="ORF">LCGC14_0385980</name>
</gene>
<evidence type="ECO:0000313" key="1">
    <source>
        <dbReference type="EMBL" id="KKN74849.1"/>
    </source>
</evidence>
<name>A0A0F9T6N3_9ZZZZ</name>
<reference evidence="1" key="1">
    <citation type="journal article" date="2015" name="Nature">
        <title>Complex archaea that bridge the gap between prokaryotes and eukaryotes.</title>
        <authorList>
            <person name="Spang A."/>
            <person name="Saw J.H."/>
            <person name="Jorgensen S.L."/>
            <person name="Zaremba-Niedzwiedzka K."/>
            <person name="Martijn J."/>
            <person name="Lind A.E."/>
            <person name="van Eijk R."/>
            <person name="Schleper C."/>
            <person name="Guy L."/>
            <person name="Ettema T.J."/>
        </authorList>
    </citation>
    <scope>NUCLEOTIDE SEQUENCE</scope>
</reference>
<comment type="caution">
    <text evidence="1">The sequence shown here is derived from an EMBL/GenBank/DDBJ whole genome shotgun (WGS) entry which is preliminary data.</text>
</comment>
<sequence length="58" mass="6774">MKTRTAPDRILKGVHCPKCGQFAILKFHEYTGTYQYSSYRCRTCETFTHILETWIKGG</sequence>
<accession>A0A0F9T6N3</accession>
<dbReference type="EMBL" id="LAZR01000319">
    <property type="protein sequence ID" value="KKN74849.1"/>
    <property type="molecule type" value="Genomic_DNA"/>
</dbReference>